<name>A0A0M3HIB5_ASCLU</name>
<organism evidence="3 4">
    <name type="scientific">Ascaris lumbricoides</name>
    <name type="common">Giant roundworm</name>
    <dbReference type="NCBI Taxonomy" id="6252"/>
    <lineage>
        <taxon>Eukaryota</taxon>
        <taxon>Metazoa</taxon>
        <taxon>Ecdysozoa</taxon>
        <taxon>Nematoda</taxon>
        <taxon>Chromadorea</taxon>
        <taxon>Rhabditida</taxon>
        <taxon>Spirurina</taxon>
        <taxon>Ascaridomorpha</taxon>
        <taxon>Ascaridoidea</taxon>
        <taxon>Ascarididae</taxon>
        <taxon>Ascaris</taxon>
    </lineage>
</organism>
<dbReference type="Gene3D" id="1.20.58.390">
    <property type="entry name" value="Neurotransmitter-gated ion-channel transmembrane domain"/>
    <property type="match status" value="1"/>
</dbReference>
<accession>A0A0M3HIB5</accession>
<dbReference type="Pfam" id="PF02932">
    <property type="entry name" value="Neur_chan_memb"/>
    <property type="match status" value="1"/>
</dbReference>
<evidence type="ECO:0000313" key="4">
    <source>
        <dbReference type="WBParaSite" id="ALUE_0000126001-mRNA-1"/>
    </source>
</evidence>
<feature type="domain" description="Neurotransmitter-gated ion-channel transmembrane" evidence="2">
    <location>
        <begin position="1"/>
        <end position="53"/>
    </location>
</feature>
<feature type="signal peptide" evidence="1">
    <location>
        <begin position="1"/>
        <end position="30"/>
    </location>
</feature>
<dbReference type="PRINTS" id="PR00253">
    <property type="entry name" value="GABAARECEPTR"/>
</dbReference>
<feature type="chain" id="PRO_5005656401" evidence="1">
    <location>
        <begin position="31"/>
        <end position="63"/>
    </location>
</feature>
<dbReference type="WBParaSite" id="ALUE_0000126001-mRNA-1">
    <property type="protein sequence ID" value="ALUE_0000126001-mRNA-1"/>
    <property type="gene ID" value="ALUE_0000126001"/>
</dbReference>
<evidence type="ECO:0000256" key="1">
    <source>
        <dbReference type="SAM" id="SignalP"/>
    </source>
</evidence>
<dbReference type="InterPro" id="IPR006028">
    <property type="entry name" value="GABAA/Glycine_rcpt"/>
</dbReference>
<proteinExistence type="predicted"/>
<dbReference type="GO" id="GO:0004888">
    <property type="term" value="F:transmembrane signaling receptor activity"/>
    <property type="evidence" value="ECO:0007669"/>
    <property type="project" value="InterPro"/>
</dbReference>
<protein>
    <submittedName>
        <fullName evidence="4">Neur_chan_memb domain-containing protein</fullName>
    </submittedName>
</protein>
<evidence type="ECO:0000259" key="2">
    <source>
        <dbReference type="Pfam" id="PF02932"/>
    </source>
</evidence>
<dbReference type="InterPro" id="IPR006029">
    <property type="entry name" value="Neurotrans-gated_channel_TM"/>
</dbReference>
<dbReference type="InterPro" id="IPR036719">
    <property type="entry name" value="Neuro-gated_channel_TM_sf"/>
</dbReference>
<dbReference type="GO" id="GO:0016020">
    <property type="term" value="C:membrane"/>
    <property type="evidence" value="ECO:0007669"/>
    <property type="project" value="InterPro"/>
</dbReference>
<dbReference type="SUPFAM" id="SSF90112">
    <property type="entry name" value="Neurotransmitter-gated ion-channel transmembrane pore"/>
    <property type="match status" value="1"/>
</dbReference>
<dbReference type="AlphaFoldDB" id="A0A0M3HIB5"/>
<dbReference type="InterPro" id="IPR038050">
    <property type="entry name" value="Neuro_actylchol_rec"/>
</dbReference>
<keyword evidence="3" id="KW-1185">Reference proteome</keyword>
<sequence>MSFWLDPRASPARISLTITSLLTLTTMSNGARQDLPQVSYIKALDIWLTFSQVSVSNVSFTCA</sequence>
<dbReference type="GO" id="GO:0005230">
    <property type="term" value="F:extracellular ligand-gated monoatomic ion channel activity"/>
    <property type="evidence" value="ECO:0007669"/>
    <property type="project" value="UniProtKB-ARBA"/>
</dbReference>
<reference evidence="4" key="1">
    <citation type="submission" date="2017-02" db="UniProtKB">
        <authorList>
            <consortium name="WormBaseParasite"/>
        </authorList>
    </citation>
    <scope>IDENTIFICATION</scope>
</reference>
<dbReference type="Proteomes" id="UP000036681">
    <property type="component" value="Unplaced"/>
</dbReference>
<evidence type="ECO:0000313" key="3">
    <source>
        <dbReference type="Proteomes" id="UP000036681"/>
    </source>
</evidence>
<keyword evidence="1" id="KW-0732">Signal</keyword>